<protein>
    <submittedName>
        <fullName evidence="2">Glycosyltransferase</fullName>
    </submittedName>
</protein>
<dbReference type="PANTHER" id="PTHR22916">
    <property type="entry name" value="GLYCOSYLTRANSFERASE"/>
    <property type="match status" value="1"/>
</dbReference>
<dbReference type="Proteomes" id="UP001200470">
    <property type="component" value="Unassembled WGS sequence"/>
</dbReference>
<accession>A0ABS9CBT8</accession>
<reference evidence="2 3" key="1">
    <citation type="submission" date="2020-12" db="EMBL/GenBank/DDBJ databases">
        <title>Whole genome sequences of gut porcine anaerobes.</title>
        <authorList>
            <person name="Kubasova T."/>
            <person name="Jahodarova E."/>
            <person name="Rychlik I."/>
        </authorList>
    </citation>
    <scope>NUCLEOTIDE SEQUENCE [LARGE SCALE GENOMIC DNA]</scope>
    <source>
        <strain evidence="2 3">An925</strain>
    </source>
</reference>
<dbReference type="SUPFAM" id="SSF53448">
    <property type="entry name" value="Nucleotide-diphospho-sugar transferases"/>
    <property type="match status" value="1"/>
</dbReference>
<dbReference type="RefSeq" id="WP_301637229.1">
    <property type="nucleotide sequence ID" value="NZ_JADYTN010000001.1"/>
</dbReference>
<dbReference type="Pfam" id="PF00535">
    <property type="entry name" value="Glycos_transf_2"/>
    <property type="match status" value="1"/>
</dbReference>
<name>A0ABS9CBT8_9BACT</name>
<dbReference type="InterPro" id="IPR001173">
    <property type="entry name" value="Glyco_trans_2-like"/>
</dbReference>
<proteinExistence type="predicted"/>
<dbReference type="CDD" id="cd06433">
    <property type="entry name" value="GT_2_WfgS_like"/>
    <property type="match status" value="1"/>
</dbReference>
<evidence type="ECO:0000313" key="3">
    <source>
        <dbReference type="Proteomes" id="UP001200470"/>
    </source>
</evidence>
<dbReference type="EMBL" id="JADYTN010000001">
    <property type="protein sequence ID" value="MCF2562583.1"/>
    <property type="molecule type" value="Genomic_DNA"/>
</dbReference>
<evidence type="ECO:0000313" key="2">
    <source>
        <dbReference type="EMBL" id="MCF2562583.1"/>
    </source>
</evidence>
<sequence>MEKYTIKSNLNSCKILFFFVFLQKRNKMLYSIITINFNNCDGLRRTIESVVNQTNADYEYIVIDGGSTDGSVDVIQKYSDRISYWVSEKDDGIYNAMNKGVRHAHGDYCLFLNSGDSFYDKHVLNKNLLSDNKSDIVVGRLVSDSDGRELFSPPSDDISMYYFYTSTLPHQASFIKTKLLKQYPYDESLKIVSDWKFFVETIIFHHCKVGFIDVPIAKFDMTGISTSNASKTWDEKMKVLRQMFPDRVLEDYKRMKDSECLTQTLTPQLRVNYRLDRYIFSIVRILLKLRKK</sequence>
<dbReference type="PANTHER" id="PTHR22916:SF67">
    <property type="entry name" value="COLANIC ACID BIOSYNTHESIS GLYCOSYL TRANSFERASE WCAE-RELATED"/>
    <property type="match status" value="1"/>
</dbReference>
<feature type="domain" description="Glycosyltransferase 2-like" evidence="1">
    <location>
        <begin position="31"/>
        <end position="157"/>
    </location>
</feature>
<gene>
    <name evidence="2" type="ORF">I6E12_00430</name>
</gene>
<dbReference type="InterPro" id="IPR029044">
    <property type="entry name" value="Nucleotide-diphossugar_trans"/>
</dbReference>
<dbReference type="Gene3D" id="3.90.550.10">
    <property type="entry name" value="Spore Coat Polysaccharide Biosynthesis Protein SpsA, Chain A"/>
    <property type="match status" value="1"/>
</dbReference>
<evidence type="ECO:0000259" key="1">
    <source>
        <dbReference type="Pfam" id="PF00535"/>
    </source>
</evidence>
<organism evidence="2 3">
    <name type="scientific">Xylanibacter brevis</name>
    <dbReference type="NCBI Taxonomy" id="83231"/>
    <lineage>
        <taxon>Bacteria</taxon>
        <taxon>Pseudomonadati</taxon>
        <taxon>Bacteroidota</taxon>
        <taxon>Bacteroidia</taxon>
        <taxon>Bacteroidales</taxon>
        <taxon>Prevotellaceae</taxon>
        <taxon>Xylanibacter</taxon>
    </lineage>
</organism>
<comment type="caution">
    <text evidence="2">The sequence shown here is derived from an EMBL/GenBank/DDBJ whole genome shotgun (WGS) entry which is preliminary data.</text>
</comment>
<keyword evidence="3" id="KW-1185">Reference proteome</keyword>